<evidence type="ECO:0000313" key="2">
    <source>
        <dbReference type="Proteomes" id="UP000243459"/>
    </source>
</evidence>
<evidence type="ECO:0000313" key="1">
    <source>
        <dbReference type="EMBL" id="ONK70876.1"/>
    </source>
</evidence>
<organism evidence="1 2">
    <name type="scientific">Asparagus officinalis</name>
    <name type="common">Garden asparagus</name>
    <dbReference type="NCBI Taxonomy" id="4686"/>
    <lineage>
        <taxon>Eukaryota</taxon>
        <taxon>Viridiplantae</taxon>
        <taxon>Streptophyta</taxon>
        <taxon>Embryophyta</taxon>
        <taxon>Tracheophyta</taxon>
        <taxon>Spermatophyta</taxon>
        <taxon>Magnoliopsida</taxon>
        <taxon>Liliopsida</taxon>
        <taxon>Asparagales</taxon>
        <taxon>Asparagaceae</taxon>
        <taxon>Asparagoideae</taxon>
        <taxon>Asparagus</taxon>
    </lineage>
</organism>
<gene>
    <name evidence="1" type="ORF">A4U43_C04F2440</name>
</gene>
<sequence>MGVGRIRAENVVDVAFIAGGGVLEEDACKRGGRWVRGSLRNVSRHGGRRACCFFISSCFFRRPVIKNRNGGIHGSGVFIYILDFVLDPKTETDTPKWWLYGCIDLSTVRFLNVNDEVKAERMKSWAEEKLASKSICNKENSEEEMSKW</sequence>
<accession>A0A5P1EXS2</accession>
<protein>
    <submittedName>
        <fullName evidence="1">Uncharacterized protein</fullName>
    </submittedName>
</protein>
<proteinExistence type="predicted"/>
<dbReference type="Gramene" id="ONK70876">
    <property type="protein sequence ID" value="ONK70876"/>
    <property type="gene ID" value="A4U43_C04F2440"/>
</dbReference>
<dbReference type="EMBL" id="CM007384">
    <property type="protein sequence ID" value="ONK70876.1"/>
    <property type="molecule type" value="Genomic_DNA"/>
</dbReference>
<keyword evidence="2" id="KW-1185">Reference proteome</keyword>
<dbReference type="Proteomes" id="UP000243459">
    <property type="component" value="Chromosome 4"/>
</dbReference>
<dbReference type="AlphaFoldDB" id="A0A5P1EXS2"/>
<name>A0A5P1EXS2_ASPOF</name>
<reference evidence="2" key="1">
    <citation type="journal article" date="2017" name="Nat. Commun.">
        <title>The asparagus genome sheds light on the origin and evolution of a young Y chromosome.</title>
        <authorList>
            <person name="Harkess A."/>
            <person name="Zhou J."/>
            <person name="Xu C."/>
            <person name="Bowers J.E."/>
            <person name="Van der Hulst R."/>
            <person name="Ayyampalayam S."/>
            <person name="Mercati F."/>
            <person name="Riccardi P."/>
            <person name="McKain M.R."/>
            <person name="Kakrana A."/>
            <person name="Tang H."/>
            <person name="Ray J."/>
            <person name="Groenendijk J."/>
            <person name="Arikit S."/>
            <person name="Mathioni S.M."/>
            <person name="Nakano M."/>
            <person name="Shan H."/>
            <person name="Telgmann-Rauber A."/>
            <person name="Kanno A."/>
            <person name="Yue Z."/>
            <person name="Chen H."/>
            <person name="Li W."/>
            <person name="Chen Y."/>
            <person name="Xu X."/>
            <person name="Zhang Y."/>
            <person name="Luo S."/>
            <person name="Chen H."/>
            <person name="Gao J."/>
            <person name="Mao Z."/>
            <person name="Pires J.C."/>
            <person name="Luo M."/>
            <person name="Kudrna D."/>
            <person name="Wing R.A."/>
            <person name="Meyers B.C."/>
            <person name="Yi K."/>
            <person name="Kong H."/>
            <person name="Lavrijsen P."/>
            <person name="Sunseri F."/>
            <person name="Falavigna A."/>
            <person name="Ye Y."/>
            <person name="Leebens-Mack J.H."/>
            <person name="Chen G."/>
        </authorList>
    </citation>
    <scope>NUCLEOTIDE SEQUENCE [LARGE SCALE GENOMIC DNA]</scope>
    <source>
        <strain evidence="2">cv. DH0086</strain>
    </source>
</reference>